<dbReference type="PANTHER" id="PTHR11662:SF134">
    <property type="entry name" value="SODIUM-DEPENDENT PHOSPHATE TRANSPORT PROTEIN 4"/>
    <property type="match status" value="1"/>
</dbReference>
<evidence type="ECO:0000256" key="9">
    <source>
        <dbReference type="ARBA" id="ARBA00023065"/>
    </source>
</evidence>
<dbReference type="InterPro" id="IPR050382">
    <property type="entry name" value="MFS_Na/Anion_cotransporter"/>
</dbReference>
<feature type="transmembrane region" description="Helical" evidence="14">
    <location>
        <begin position="202"/>
        <end position="224"/>
    </location>
</feature>
<dbReference type="GO" id="GO:0006814">
    <property type="term" value="P:sodium ion transport"/>
    <property type="evidence" value="ECO:0007669"/>
    <property type="project" value="UniProtKB-KW"/>
</dbReference>
<keyword evidence="9" id="KW-0406">Ion transport</keyword>
<proteinExistence type="inferred from homology"/>
<dbReference type="AlphaFoldDB" id="A0A8B7WJC5"/>
<evidence type="ECO:0000256" key="13">
    <source>
        <dbReference type="ARBA" id="ARBA00035839"/>
    </source>
</evidence>
<comment type="similarity">
    <text evidence="2">Belongs to the major facilitator superfamily. Sodium/anion cotransporter family.</text>
</comment>
<gene>
    <name evidence="16" type="primary">Slc17a3</name>
</gene>
<evidence type="ECO:0000256" key="10">
    <source>
        <dbReference type="ARBA" id="ARBA00023136"/>
    </source>
</evidence>
<evidence type="ECO:0000256" key="1">
    <source>
        <dbReference type="ARBA" id="ARBA00004424"/>
    </source>
</evidence>
<evidence type="ECO:0000259" key="15">
    <source>
        <dbReference type="PROSITE" id="PS50850"/>
    </source>
</evidence>
<dbReference type="KEGG" id="ccan:109702920"/>
<feature type="transmembrane region" description="Helical" evidence="14">
    <location>
        <begin position="230"/>
        <end position="253"/>
    </location>
</feature>
<dbReference type="RefSeq" id="XP_020043742.1">
    <property type="nucleotide sequence ID" value="XM_020188153.1"/>
</dbReference>
<feature type="transmembrane region" description="Helical" evidence="14">
    <location>
        <begin position="395"/>
        <end position="416"/>
    </location>
</feature>
<dbReference type="GO" id="GO:0042910">
    <property type="term" value="F:xenobiotic transmembrane transporter activity"/>
    <property type="evidence" value="ECO:0007669"/>
    <property type="project" value="TreeGrafter"/>
</dbReference>
<sequence>MATMTELSPTARKSEYSQDIQGDEKLISRKVPSLCSIRYGIALIAHFCSLTLMAQNTIINITMVVMVNSTDHQSQLNRSAEGLSADLFDDPDKAPKNPPARAPVYNWSPQIQGIIFSSIQYGMLLTQFPGGYLAGRLGTKRVVGVALFVSSLLTLCIPVAANLGLGLLIATRIVQGLSQGVGYGGQLAVWQRWAPPHERSSLCSIALSGMILGAFLVTLMGGLISQALGWPFVFYIFGGIGCVCCLLWCVVVYDDPGSHPWISTSEKEYIISSLDQQVSSEKQSLPIKAMLSSLPLWSICLCSFSHQWLINTFLMYTPTYISFVFKVNIRDNGLLSSLPFLVSWVIGILTGKVADFLLVKNFRLVTVRKVVTILGTLPPSVLLAALPYLNSSYVTTITFLTISCGLCPLPQAGVYINALDIAPRYSDVLLGASRGFAPIAAVLVPTVSGFLLNQDPEFGWKNIFFLLFAINILGLIFYLIFGKADVQDWAKERKLTRL</sequence>
<keyword evidence="11" id="KW-0325">Glycoprotein</keyword>
<dbReference type="GO" id="GO:0016324">
    <property type="term" value="C:apical plasma membrane"/>
    <property type="evidence" value="ECO:0007669"/>
    <property type="project" value="UniProtKB-SubCell"/>
</dbReference>
<accession>A0A8B7WJC5</accession>
<dbReference type="FunFam" id="1.20.1250.20:FF:000060">
    <property type="entry name" value="Solute carrier family 17 member 3"/>
    <property type="match status" value="1"/>
</dbReference>
<evidence type="ECO:0000256" key="6">
    <source>
        <dbReference type="ARBA" id="ARBA00022847"/>
    </source>
</evidence>
<keyword evidence="3" id="KW-0813">Transport</keyword>
<feature type="transmembrane region" description="Helical" evidence="14">
    <location>
        <begin position="336"/>
        <end position="358"/>
    </location>
</feature>
<evidence type="ECO:0000256" key="8">
    <source>
        <dbReference type="ARBA" id="ARBA00023053"/>
    </source>
</evidence>
<evidence type="ECO:0000256" key="11">
    <source>
        <dbReference type="ARBA" id="ARBA00023180"/>
    </source>
</evidence>
<dbReference type="Gene3D" id="1.20.1250.20">
    <property type="entry name" value="MFS general substrate transporter like domains"/>
    <property type="match status" value="2"/>
</dbReference>
<dbReference type="GO" id="GO:0015293">
    <property type="term" value="F:symporter activity"/>
    <property type="evidence" value="ECO:0007669"/>
    <property type="project" value="UniProtKB-KW"/>
</dbReference>
<dbReference type="PANTHER" id="PTHR11662">
    <property type="entry name" value="SOLUTE CARRIER FAMILY 17"/>
    <property type="match status" value="1"/>
</dbReference>
<dbReference type="Pfam" id="PF07690">
    <property type="entry name" value="MFS_1"/>
    <property type="match status" value="1"/>
</dbReference>
<evidence type="ECO:0000256" key="2">
    <source>
        <dbReference type="ARBA" id="ARBA00008586"/>
    </source>
</evidence>
<dbReference type="CTD" id="10786"/>
<evidence type="ECO:0000256" key="7">
    <source>
        <dbReference type="ARBA" id="ARBA00022989"/>
    </source>
</evidence>
<keyword evidence="4" id="KW-1003">Cell membrane</keyword>
<keyword evidence="8" id="KW-0915">Sodium</keyword>
<keyword evidence="10 14" id="KW-0472">Membrane</keyword>
<dbReference type="GO" id="GO:0015143">
    <property type="term" value="F:urate transmembrane transporter activity"/>
    <property type="evidence" value="ECO:0007669"/>
    <property type="project" value="TreeGrafter"/>
</dbReference>
<dbReference type="GO" id="GO:0019534">
    <property type="term" value="F:toxin transmembrane transporter activity"/>
    <property type="evidence" value="ECO:0007669"/>
    <property type="project" value="TreeGrafter"/>
</dbReference>
<evidence type="ECO:0000256" key="12">
    <source>
        <dbReference type="ARBA" id="ARBA00023201"/>
    </source>
</evidence>
<evidence type="ECO:0000313" key="16">
    <source>
        <dbReference type="RefSeq" id="XP_020043742.1"/>
    </source>
</evidence>
<name>A0A8B7WJC5_CASCN</name>
<dbReference type="FunFam" id="1.20.1250.20:FF:000003">
    <property type="entry name" value="Solute carrier family 17 member 3"/>
    <property type="match status" value="1"/>
</dbReference>
<feature type="transmembrane region" description="Helical" evidence="14">
    <location>
        <begin position="142"/>
        <end position="161"/>
    </location>
</feature>
<keyword evidence="12" id="KW-0739">Sodium transport</keyword>
<feature type="transmembrane region" description="Helical" evidence="14">
    <location>
        <begin position="167"/>
        <end position="190"/>
    </location>
</feature>
<keyword evidence="5 14" id="KW-0812">Transmembrane</keyword>
<dbReference type="GO" id="GO:0008308">
    <property type="term" value="F:voltage-gated monoatomic anion channel activity"/>
    <property type="evidence" value="ECO:0007669"/>
    <property type="project" value="TreeGrafter"/>
</dbReference>
<feature type="transmembrane region" description="Helical" evidence="14">
    <location>
        <begin position="428"/>
        <end position="451"/>
    </location>
</feature>
<dbReference type="SUPFAM" id="SSF103473">
    <property type="entry name" value="MFS general substrate transporter"/>
    <property type="match status" value="1"/>
</dbReference>
<dbReference type="OrthoDB" id="2985014at2759"/>
<comment type="catalytic activity">
    <reaction evidence="13">
        <text>3 Na(+)(out) + phosphate(out) = 3 Na(+)(in) + phosphate(in)</text>
        <dbReference type="Rhea" id="RHEA:71255"/>
        <dbReference type="ChEBI" id="CHEBI:29101"/>
        <dbReference type="ChEBI" id="CHEBI:43474"/>
    </reaction>
</comment>
<dbReference type="InterPro" id="IPR011701">
    <property type="entry name" value="MFS"/>
</dbReference>
<keyword evidence="6" id="KW-0769">Symport</keyword>
<evidence type="ECO:0000256" key="14">
    <source>
        <dbReference type="SAM" id="Phobius"/>
    </source>
</evidence>
<feature type="transmembrane region" description="Helical" evidence="14">
    <location>
        <begin position="370"/>
        <end position="389"/>
    </location>
</feature>
<evidence type="ECO:0000256" key="5">
    <source>
        <dbReference type="ARBA" id="ARBA00022692"/>
    </source>
</evidence>
<dbReference type="CDD" id="cd17318">
    <property type="entry name" value="MFS_SLC17"/>
    <property type="match status" value="1"/>
</dbReference>
<feature type="domain" description="Major facilitator superfamily (MFS) profile" evidence="15">
    <location>
        <begin position="57"/>
        <end position="486"/>
    </location>
</feature>
<organism evidence="16">
    <name type="scientific">Castor canadensis</name>
    <name type="common">American beaver</name>
    <dbReference type="NCBI Taxonomy" id="51338"/>
    <lineage>
        <taxon>Eukaryota</taxon>
        <taxon>Metazoa</taxon>
        <taxon>Chordata</taxon>
        <taxon>Craniata</taxon>
        <taxon>Vertebrata</taxon>
        <taxon>Euteleostomi</taxon>
        <taxon>Mammalia</taxon>
        <taxon>Eutheria</taxon>
        <taxon>Euarchontoglires</taxon>
        <taxon>Glires</taxon>
        <taxon>Rodentia</taxon>
        <taxon>Castorimorpha</taxon>
        <taxon>Castoridae</taxon>
        <taxon>Castor</taxon>
    </lineage>
</organism>
<evidence type="ECO:0000256" key="4">
    <source>
        <dbReference type="ARBA" id="ARBA00022475"/>
    </source>
</evidence>
<dbReference type="InterPro" id="IPR036259">
    <property type="entry name" value="MFS_trans_sf"/>
</dbReference>
<keyword evidence="7 14" id="KW-1133">Transmembrane helix</keyword>
<comment type="subcellular location">
    <subcellularLocation>
        <location evidence="1">Apical cell membrane</location>
        <topology evidence="1">Multi-pass membrane protein</topology>
    </subcellularLocation>
</comment>
<feature type="transmembrane region" description="Helical" evidence="14">
    <location>
        <begin position="463"/>
        <end position="481"/>
    </location>
</feature>
<reference evidence="16" key="1">
    <citation type="submission" date="2025-08" db="UniProtKB">
        <authorList>
            <consortium name="RefSeq"/>
        </authorList>
    </citation>
    <scope>IDENTIFICATION</scope>
    <source>
        <tissue evidence="16">Leukocyte</tissue>
    </source>
</reference>
<dbReference type="InterPro" id="IPR020846">
    <property type="entry name" value="MFS_dom"/>
</dbReference>
<dbReference type="PROSITE" id="PS50850">
    <property type="entry name" value="MFS"/>
    <property type="match status" value="1"/>
</dbReference>
<evidence type="ECO:0000256" key="3">
    <source>
        <dbReference type="ARBA" id="ARBA00022448"/>
    </source>
</evidence>
<dbReference type="GO" id="GO:0015562">
    <property type="term" value="F:efflux transmembrane transporter activity"/>
    <property type="evidence" value="ECO:0007669"/>
    <property type="project" value="TreeGrafter"/>
</dbReference>
<protein>
    <submittedName>
        <fullName evidence="16">Sodium-dependent phosphate transport protein 4 isoform X1</fullName>
    </submittedName>
</protein>